<dbReference type="EMBL" id="LAZR01021980">
    <property type="protein sequence ID" value="KKL83430.1"/>
    <property type="molecule type" value="Genomic_DNA"/>
</dbReference>
<comment type="caution">
    <text evidence="1">The sequence shown here is derived from an EMBL/GenBank/DDBJ whole genome shotgun (WGS) entry which is preliminary data.</text>
</comment>
<proteinExistence type="predicted"/>
<accession>A0A0F9HP27</accession>
<name>A0A0F9HP27_9ZZZZ</name>
<feature type="non-terminal residue" evidence="1">
    <location>
        <position position="1"/>
    </location>
</feature>
<evidence type="ECO:0000313" key="1">
    <source>
        <dbReference type="EMBL" id="KKL83430.1"/>
    </source>
</evidence>
<dbReference type="AlphaFoldDB" id="A0A0F9HP27"/>
<sequence length="175" mass="18182">VWRTPSLMPVASTTVSGRVELASAAETKAASSAVLAVTPVSLVNALEVPVEITIPLADPIVASADTTLTPRYTYKDPWVAGAARRIGAFWVEFETNVGGDVTLQLYKNGAQITGAELTVGSGTTEPAAGIDSFTEVTLADGDYLTVVQTTGRTDAIQGVVHVYGYELVVPAGDTL</sequence>
<organism evidence="1">
    <name type="scientific">marine sediment metagenome</name>
    <dbReference type="NCBI Taxonomy" id="412755"/>
    <lineage>
        <taxon>unclassified sequences</taxon>
        <taxon>metagenomes</taxon>
        <taxon>ecological metagenomes</taxon>
    </lineage>
</organism>
<reference evidence="1" key="1">
    <citation type="journal article" date="2015" name="Nature">
        <title>Complex archaea that bridge the gap between prokaryotes and eukaryotes.</title>
        <authorList>
            <person name="Spang A."/>
            <person name="Saw J.H."/>
            <person name="Jorgensen S.L."/>
            <person name="Zaremba-Niedzwiedzka K."/>
            <person name="Martijn J."/>
            <person name="Lind A.E."/>
            <person name="van Eijk R."/>
            <person name="Schleper C."/>
            <person name="Guy L."/>
            <person name="Ettema T.J."/>
        </authorList>
    </citation>
    <scope>NUCLEOTIDE SEQUENCE</scope>
</reference>
<gene>
    <name evidence="1" type="ORF">LCGC14_1974780</name>
</gene>
<protein>
    <submittedName>
        <fullName evidence="1">Uncharacterized protein</fullName>
    </submittedName>
</protein>